<dbReference type="Pfam" id="PF00583">
    <property type="entry name" value="Acetyltransf_1"/>
    <property type="match status" value="1"/>
</dbReference>
<dbReference type="EC" id="2.3.1.183" evidence="2"/>
<name>A0A841LFS3_9SPHN</name>
<comment type="caution">
    <text evidence="2">The sequence shown here is derived from an EMBL/GenBank/DDBJ whole genome shotgun (WGS) entry which is preliminary data.</text>
</comment>
<evidence type="ECO:0000313" key="2">
    <source>
        <dbReference type="EMBL" id="MBB6228655.1"/>
    </source>
</evidence>
<dbReference type="InterPro" id="IPR000182">
    <property type="entry name" value="GNAT_dom"/>
</dbReference>
<dbReference type="InterPro" id="IPR016181">
    <property type="entry name" value="Acyl_CoA_acyltransferase"/>
</dbReference>
<proteinExistence type="predicted"/>
<dbReference type="SUPFAM" id="SSF55729">
    <property type="entry name" value="Acyl-CoA N-acyltransferases (Nat)"/>
    <property type="match status" value="1"/>
</dbReference>
<dbReference type="AlphaFoldDB" id="A0A841LFS3"/>
<dbReference type="RefSeq" id="WP_184201394.1">
    <property type="nucleotide sequence ID" value="NZ_BMOX01000115.1"/>
</dbReference>
<accession>A0A841LFS3</accession>
<reference evidence="2 3" key="1">
    <citation type="submission" date="2020-08" db="EMBL/GenBank/DDBJ databases">
        <title>Genomic Encyclopedia of Type Strains, Phase IV (KMG-IV): sequencing the most valuable type-strain genomes for metagenomic binning, comparative biology and taxonomic classification.</title>
        <authorList>
            <person name="Goeker M."/>
        </authorList>
    </citation>
    <scope>NUCLEOTIDE SEQUENCE [LARGE SCALE GENOMIC DNA]</scope>
    <source>
        <strain evidence="2 3">DSM 102189</strain>
    </source>
</reference>
<dbReference type="GO" id="GO:0102971">
    <property type="term" value="F:phosphinothricin N-acetyltransferase activity"/>
    <property type="evidence" value="ECO:0007669"/>
    <property type="project" value="UniProtKB-EC"/>
</dbReference>
<evidence type="ECO:0000259" key="1">
    <source>
        <dbReference type="PROSITE" id="PS51186"/>
    </source>
</evidence>
<dbReference type="EMBL" id="JACIIV010000022">
    <property type="protein sequence ID" value="MBB6228655.1"/>
    <property type="molecule type" value="Genomic_DNA"/>
</dbReference>
<dbReference type="Proteomes" id="UP000538147">
    <property type="component" value="Unassembled WGS sequence"/>
</dbReference>
<dbReference type="CDD" id="cd04301">
    <property type="entry name" value="NAT_SF"/>
    <property type="match status" value="1"/>
</dbReference>
<keyword evidence="2" id="KW-0012">Acyltransferase</keyword>
<keyword evidence="2" id="KW-0808">Transferase</keyword>
<feature type="domain" description="N-acetyltransferase" evidence="1">
    <location>
        <begin position="1"/>
        <end position="156"/>
    </location>
</feature>
<protein>
    <submittedName>
        <fullName evidence="2">Phosphinothricin acetyltransferase</fullName>
        <ecNumber evidence="2">2.3.1.183</ecNumber>
    </submittedName>
</protein>
<organism evidence="2 3">
    <name type="scientific">Polymorphobacter multimanifer</name>
    <dbReference type="NCBI Taxonomy" id="1070431"/>
    <lineage>
        <taxon>Bacteria</taxon>
        <taxon>Pseudomonadati</taxon>
        <taxon>Pseudomonadota</taxon>
        <taxon>Alphaproteobacteria</taxon>
        <taxon>Sphingomonadales</taxon>
        <taxon>Sphingosinicellaceae</taxon>
        <taxon>Polymorphobacter</taxon>
    </lineage>
</organism>
<dbReference type="PANTHER" id="PTHR43072:SF8">
    <property type="entry name" value="ACYLTRANSFERASE FABY-RELATED"/>
    <property type="match status" value="1"/>
</dbReference>
<evidence type="ECO:0000313" key="3">
    <source>
        <dbReference type="Proteomes" id="UP000538147"/>
    </source>
</evidence>
<dbReference type="PROSITE" id="PS51186">
    <property type="entry name" value="GNAT"/>
    <property type="match status" value="1"/>
</dbReference>
<dbReference type="PANTHER" id="PTHR43072">
    <property type="entry name" value="N-ACETYLTRANSFERASE"/>
    <property type="match status" value="1"/>
</dbReference>
<gene>
    <name evidence="2" type="ORF">FHS79_002845</name>
</gene>
<dbReference type="Gene3D" id="3.40.630.30">
    <property type="match status" value="1"/>
</dbReference>
<sequence>MRIRPARREDVESISAIYAPEVLHGTASFETEPPDDIEMAARLARVQARGWPWLVMELDEQILGYAYASQFRDRPAYAVTCENSIYMAASARGRGLGLMLLQALIAAAREAGFRQMIAVVGDAEGNIASQALHRRAGFKDVGRLRDVGTKFGKSLDVAYLQRSL</sequence>
<keyword evidence="3" id="KW-1185">Reference proteome</keyword>